<evidence type="ECO:0000313" key="1">
    <source>
        <dbReference type="EMBL" id="KAK6739885.1"/>
    </source>
</evidence>
<organism evidence="1 2">
    <name type="scientific">Necator americanus</name>
    <name type="common">Human hookworm</name>
    <dbReference type="NCBI Taxonomy" id="51031"/>
    <lineage>
        <taxon>Eukaryota</taxon>
        <taxon>Metazoa</taxon>
        <taxon>Ecdysozoa</taxon>
        <taxon>Nematoda</taxon>
        <taxon>Chromadorea</taxon>
        <taxon>Rhabditida</taxon>
        <taxon>Rhabditina</taxon>
        <taxon>Rhabditomorpha</taxon>
        <taxon>Strongyloidea</taxon>
        <taxon>Ancylostomatidae</taxon>
        <taxon>Bunostominae</taxon>
        <taxon>Necator</taxon>
    </lineage>
</organism>
<sequence length="166" mass="19500">MSSGDIIIKEEEPDFYEENEESGVISAPVDEIDLDITKVDENLRIYGVKIWPHICSTVKVKRSTDERRQVYRKCTALVLKKDPNVFDRSISKCLAKRYVEYKLWAGSLTRYAVVIRNKFRPNNNSRTVPVITIDDDYEKGGDIRNMARSRFWWCFSSSSCWRKKYL</sequence>
<protein>
    <submittedName>
        <fullName evidence="1">Uncharacterized protein</fullName>
    </submittedName>
</protein>
<reference evidence="1 2" key="1">
    <citation type="submission" date="2023-08" db="EMBL/GenBank/DDBJ databases">
        <title>A Necator americanus chromosomal reference genome.</title>
        <authorList>
            <person name="Ilik V."/>
            <person name="Petrzelkova K.J."/>
            <person name="Pardy F."/>
            <person name="Fuh T."/>
            <person name="Niatou-Singa F.S."/>
            <person name="Gouil Q."/>
            <person name="Baker L."/>
            <person name="Ritchie M.E."/>
            <person name="Jex A.R."/>
            <person name="Gazzola D."/>
            <person name="Li H."/>
            <person name="Toshio Fujiwara R."/>
            <person name="Zhan B."/>
            <person name="Aroian R.V."/>
            <person name="Pafco B."/>
            <person name="Schwarz E.M."/>
        </authorList>
    </citation>
    <scope>NUCLEOTIDE SEQUENCE [LARGE SCALE GENOMIC DNA]</scope>
    <source>
        <strain evidence="1 2">Aroian</strain>
        <tissue evidence="1">Whole animal</tissue>
    </source>
</reference>
<proteinExistence type="predicted"/>
<comment type="caution">
    <text evidence="1">The sequence shown here is derived from an EMBL/GenBank/DDBJ whole genome shotgun (WGS) entry which is preliminary data.</text>
</comment>
<gene>
    <name evidence="1" type="primary">Necator_chrIII.g9167</name>
    <name evidence="1" type="ORF">RB195_008402</name>
</gene>
<evidence type="ECO:0000313" key="2">
    <source>
        <dbReference type="Proteomes" id="UP001303046"/>
    </source>
</evidence>
<dbReference type="EMBL" id="JAVFWL010000003">
    <property type="protein sequence ID" value="KAK6739885.1"/>
    <property type="molecule type" value="Genomic_DNA"/>
</dbReference>
<name>A0ABR1CPA3_NECAM</name>
<dbReference type="Proteomes" id="UP001303046">
    <property type="component" value="Unassembled WGS sequence"/>
</dbReference>
<accession>A0ABR1CPA3</accession>
<keyword evidence="2" id="KW-1185">Reference proteome</keyword>